<organism evidence="1 2">
    <name type="scientific">Racocetra persica</name>
    <dbReference type="NCBI Taxonomy" id="160502"/>
    <lineage>
        <taxon>Eukaryota</taxon>
        <taxon>Fungi</taxon>
        <taxon>Fungi incertae sedis</taxon>
        <taxon>Mucoromycota</taxon>
        <taxon>Glomeromycotina</taxon>
        <taxon>Glomeromycetes</taxon>
        <taxon>Diversisporales</taxon>
        <taxon>Gigasporaceae</taxon>
        <taxon>Racocetra</taxon>
    </lineage>
</organism>
<proteinExistence type="predicted"/>
<keyword evidence="2" id="KW-1185">Reference proteome</keyword>
<gene>
    <name evidence="1" type="ORF">RPERSI_LOCUS25962</name>
</gene>
<feature type="non-terminal residue" evidence="1">
    <location>
        <position position="147"/>
    </location>
</feature>
<evidence type="ECO:0000313" key="2">
    <source>
        <dbReference type="Proteomes" id="UP000789920"/>
    </source>
</evidence>
<name>A0ACA9S3I8_9GLOM</name>
<accession>A0ACA9S3I8</accession>
<comment type="caution">
    <text evidence="1">The sequence shown here is derived from an EMBL/GenBank/DDBJ whole genome shotgun (WGS) entry which is preliminary data.</text>
</comment>
<dbReference type="EMBL" id="CAJVQC010087121">
    <property type="protein sequence ID" value="CAG8823124.1"/>
    <property type="molecule type" value="Genomic_DNA"/>
</dbReference>
<feature type="non-terminal residue" evidence="1">
    <location>
        <position position="1"/>
    </location>
</feature>
<dbReference type="Proteomes" id="UP000789920">
    <property type="component" value="Unassembled WGS sequence"/>
</dbReference>
<reference evidence="1" key="1">
    <citation type="submission" date="2021-06" db="EMBL/GenBank/DDBJ databases">
        <authorList>
            <person name="Kallberg Y."/>
            <person name="Tangrot J."/>
            <person name="Rosling A."/>
        </authorList>
    </citation>
    <scope>NUCLEOTIDE SEQUENCE</scope>
    <source>
        <strain evidence="1">MA461A</strain>
    </source>
</reference>
<protein>
    <submittedName>
        <fullName evidence="1">9352_t:CDS:1</fullName>
    </submittedName>
</protein>
<sequence length="147" mass="16781">SNSEIVQSSRSTTSTELSNVPYGSLVWAKMQGFPWYPAEVADPNGPEVTEAIRSDKKEGDHYLVRFFDEKKEKKKSRRSWKWVPETKVLLIGDQQMDLSKLREKSMSNTMKKEVPKAYEAACLSKGIEPVVLQQLQQLSVVPLKKHN</sequence>
<evidence type="ECO:0000313" key="1">
    <source>
        <dbReference type="EMBL" id="CAG8823124.1"/>
    </source>
</evidence>